<proteinExistence type="predicted"/>
<sequence length="257" mass="28668">HGLGNMPNPALKDHLLELRSAANDEYGATDEVDSLEEEVNRLAHVPDEEDDDERSLRVGVQERKDRAAIVLAGLMVVINVGCCAGAMWTSSLSIVELLFMISIVQGPVLVIQKMKLRVYRSKREWIGKLWYDAKGLREDNNYIRLQMKILTDKVKRLVDGQAKYAEYTKGYNVTQIRKIYRENERVNAEKKVRPAGGGTRDGRGNSTELTYPPPPTNKKEAGRGDRPAESDDGHPALGYRPGPPGRPERARPPGVPA</sequence>
<accession>K0TPN2</accession>
<feature type="transmembrane region" description="Helical" evidence="2">
    <location>
        <begin position="94"/>
        <end position="111"/>
    </location>
</feature>
<dbReference type="EMBL" id="AGNL01000028">
    <property type="protein sequence ID" value="EJK78096.1"/>
    <property type="molecule type" value="Genomic_DNA"/>
</dbReference>
<feature type="region of interest" description="Disordered" evidence="1">
    <location>
        <begin position="187"/>
        <end position="257"/>
    </location>
</feature>
<keyword evidence="4" id="KW-1185">Reference proteome</keyword>
<organism evidence="3 4">
    <name type="scientific">Thalassiosira oceanica</name>
    <name type="common">Marine diatom</name>
    <dbReference type="NCBI Taxonomy" id="159749"/>
    <lineage>
        <taxon>Eukaryota</taxon>
        <taxon>Sar</taxon>
        <taxon>Stramenopiles</taxon>
        <taxon>Ochrophyta</taxon>
        <taxon>Bacillariophyta</taxon>
        <taxon>Coscinodiscophyceae</taxon>
        <taxon>Thalassiosirophycidae</taxon>
        <taxon>Thalassiosirales</taxon>
        <taxon>Thalassiosiraceae</taxon>
        <taxon>Thalassiosira</taxon>
    </lineage>
</organism>
<evidence type="ECO:0000313" key="3">
    <source>
        <dbReference type="EMBL" id="EJK78096.1"/>
    </source>
</evidence>
<feature type="non-terminal residue" evidence="3">
    <location>
        <position position="1"/>
    </location>
</feature>
<evidence type="ECO:0000313" key="4">
    <source>
        <dbReference type="Proteomes" id="UP000266841"/>
    </source>
</evidence>
<protein>
    <submittedName>
        <fullName evidence="3">Uncharacterized protein</fullName>
    </submittedName>
</protein>
<gene>
    <name evidence="3" type="ORF">THAOC_00023</name>
</gene>
<keyword evidence="2" id="KW-0472">Membrane</keyword>
<evidence type="ECO:0000256" key="1">
    <source>
        <dbReference type="SAM" id="MobiDB-lite"/>
    </source>
</evidence>
<dbReference type="Proteomes" id="UP000266841">
    <property type="component" value="Unassembled WGS sequence"/>
</dbReference>
<comment type="caution">
    <text evidence="3">The sequence shown here is derived from an EMBL/GenBank/DDBJ whole genome shotgun (WGS) entry which is preliminary data.</text>
</comment>
<keyword evidence="2" id="KW-1133">Transmembrane helix</keyword>
<name>K0TPN2_THAOC</name>
<feature type="transmembrane region" description="Helical" evidence="2">
    <location>
        <begin position="67"/>
        <end position="88"/>
    </location>
</feature>
<feature type="compositionally biased region" description="Basic and acidic residues" evidence="1">
    <location>
        <begin position="217"/>
        <end position="234"/>
    </location>
</feature>
<evidence type="ECO:0000256" key="2">
    <source>
        <dbReference type="SAM" id="Phobius"/>
    </source>
</evidence>
<reference evidence="3 4" key="1">
    <citation type="journal article" date="2012" name="Genome Biol.">
        <title>Genome and low-iron response of an oceanic diatom adapted to chronic iron limitation.</title>
        <authorList>
            <person name="Lommer M."/>
            <person name="Specht M."/>
            <person name="Roy A.S."/>
            <person name="Kraemer L."/>
            <person name="Andreson R."/>
            <person name="Gutowska M.A."/>
            <person name="Wolf J."/>
            <person name="Bergner S.V."/>
            <person name="Schilhabel M.B."/>
            <person name="Klostermeier U.C."/>
            <person name="Beiko R.G."/>
            <person name="Rosenstiel P."/>
            <person name="Hippler M."/>
            <person name="Laroche J."/>
        </authorList>
    </citation>
    <scope>NUCLEOTIDE SEQUENCE [LARGE SCALE GENOMIC DNA]</scope>
    <source>
        <strain evidence="3 4">CCMP1005</strain>
    </source>
</reference>
<keyword evidence="2" id="KW-0812">Transmembrane</keyword>
<dbReference type="AlphaFoldDB" id="K0TPN2"/>